<dbReference type="SUPFAM" id="SSF47781">
    <property type="entry name" value="RuvA domain 2-like"/>
    <property type="match status" value="1"/>
</dbReference>
<comment type="function">
    <text evidence="6">The RuvA-RuvB-RuvC complex processes Holliday junction (HJ) DNA during genetic recombination and DNA repair, while the RuvA-RuvB complex plays an important role in the rescue of blocked DNA replication forks via replication fork reversal (RFR). RuvA specifically binds to HJ cruciform DNA, conferring on it an open structure. The RuvB hexamer acts as an ATP-dependent pump, pulling dsDNA into and through the RuvAB complex. HJ branch migration allows RuvC to scan DNA until it finds its consensus sequence, where it cleaves and resolves the cruciform DNA.</text>
</comment>
<feature type="domain" description="Helix-hairpin-helix DNA-binding motif class 1" evidence="7">
    <location>
        <begin position="107"/>
        <end position="126"/>
    </location>
</feature>
<evidence type="ECO:0000256" key="3">
    <source>
        <dbReference type="ARBA" id="ARBA00023125"/>
    </source>
</evidence>
<sequence length="205" mass="23043">MIEFVTGRLSYIDTEYMVLDVNGIGYLVYCPNPFSFQKHEGSTVTVYTYQHVREDALKLFGFHNREERRLFEKLLQVSGIGPKGALAILAAGAPERVVSAIEEEDEKFLVKFPGVGKKTARQIILDLKGKLPEWMPSLLDHDGHPVNEAGHKRIAGNKELDEAVEALKALGYVDKEINRAMPVLKDKDLTTDAYIKEALKLMLKV</sequence>
<dbReference type="GO" id="GO:0006281">
    <property type="term" value="P:DNA repair"/>
    <property type="evidence" value="ECO:0007669"/>
    <property type="project" value="UniProtKB-UniRule"/>
</dbReference>
<dbReference type="GO" id="GO:0005524">
    <property type="term" value="F:ATP binding"/>
    <property type="evidence" value="ECO:0007669"/>
    <property type="project" value="InterPro"/>
</dbReference>
<organism evidence="8 9">
    <name type="scientific">Alteribacter keqinensis</name>
    <dbReference type="NCBI Taxonomy" id="2483800"/>
    <lineage>
        <taxon>Bacteria</taxon>
        <taxon>Bacillati</taxon>
        <taxon>Bacillota</taxon>
        <taxon>Bacilli</taxon>
        <taxon>Bacillales</taxon>
        <taxon>Bacillaceae</taxon>
        <taxon>Alteribacter</taxon>
    </lineage>
</organism>
<evidence type="ECO:0000256" key="1">
    <source>
        <dbReference type="ARBA" id="ARBA00022490"/>
    </source>
</evidence>
<evidence type="ECO:0000313" key="8">
    <source>
        <dbReference type="EMBL" id="RNA68738.1"/>
    </source>
</evidence>
<dbReference type="OrthoDB" id="5293449at2"/>
<dbReference type="Gene3D" id="2.40.50.140">
    <property type="entry name" value="Nucleic acid-binding proteins"/>
    <property type="match status" value="1"/>
</dbReference>
<keyword evidence="4 6" id="KW-0233">DNA recombination</keyword>
<dbReference type="InterPro" id="IPR036267">
    <property type="entry name" value="RuvA_C_sf"/>
</dbReference>
<dbReference type="GO" id="GO:0048476">
    <property type="term" value="C:Holliday junction resolvase complex"/>
    <property type="evidence" value="ECO:0007669"/>
    <property type="project" value="UniProtKB-UniRule"/>
</dbReference>
<evidence type="ECO:0000256" key="2">
    <source>
        <dbReference type="ARBA" id="ARBA00022763"/>
    </source>
</evidence>
<protein>
    <recommendedName>
        <fullName evidence="6">Holliday junction branch migration complex subunit RuvA</fullName>
    </recommendedName>
</protein>
<dbReference type="RefSeq" id="WP_122896263.1">
    <property type="nucleotide sequence ID" value="NZ_RHIB01000001.1"/>
</dbReference>
<dbReference type="EMBL" id="RHIB01000001">
    <property type="protein sequence ID" value="RNA68738.1"/>
    <property type="molecule type" value="Genomic_DNA"/>
</dbReference>
<comment type="subcellular location">
    <subcellularLocation>
        <location evidence="6">Cytoplasm</location>
    </subcellularLocation>
</comment>
<evidence type="ECO:0000313" key="9">
    <source>
        <dbReference type="Proteomes" id="UP000278746"/>
    </source>
</evidence>
<dbReference type="GO" id="GO:0009378">
    <property type="term" value="F:four-way junction helicase activity"/>
    <property type="evidence" value="ECO:0007669"/>
    <property type="project" value="InterPro"/>
</dbReference>
<dbReference type="SUPFAM" id="SSF46929">
    <property type="entry name" value="DNA helicase RuvA subunit, C-terminal domain"/>
    <property type="match status" value="1"/>
</dbReference>
<keyword evidence="3 6" id="KW-0238">DNA-binding</keyword>
<dbReference type="GO" id="GO:0016787">
    <property type="term" value="F:hydrolase activity"/>
    <property type="evidence" value="ECO:0007669"/>
    <property type="project" value="UniProtKB-KW"/>
</dbReference>
<dbReference type="HAMAP" id="MF_00031">
    <property type="entry name" value="DNA_HJ_migration_RuvA"/>
    <property type="match status" value="1"/>
</dbReference>
<comment type="similarity">
    <text evidence="6">Belongs to the RuvA family.</text>
</comment>
<comment type="caution">
    <text evidence="8">The sequence shown here is derived from an EMBL/GenBank/DDBJ whole genome shotgun (WGS) entry which is preliminary data.</text>
</comment>
<keyword evidence="1 6" id="KW-0963">Cytoplasm</keyword>
<dbReference type="NCBIfam" id="TIGR00084">
    <property type="entry name" value="ruvA"/>
    <property type="match status" value="1"/>
</dbReference>
<evidence type="ECO:0000259" key="7">
    <source>
        <dbReference type="SMART" id="SM00278"/>
    </source>
</evidence>
<dbReference type="InterPro" id="IPR012340">
    <property type="entry name" value="NA-bd_OB-fold"/>
</dbReference>
<dbReference type="Pfam" id="PF07499">
    <property type="entry name" value="RuvA_C"/>
    <property type="match status" value="1"/>
</dbReference>
<dbReference type="InterPro" id="IPR003583">
    <property type="entry name" value="Hlx-hairpin-Hlx_DNA-bd_motif"/>
</dbReference>
<dbReference type="GO" id="GO:0006310">
    <property type="term" value="P:DNA recombination"/>
    <property type="evidence" value="ECO:0007669"/>
    <property type="project" value="UniProtKB-UniRule"/>
</dbReference>
<feature type="domain" description="Helix-hairpin-helix DNA-binding motif class 1" evidence="7">
    <location>
        <begin position="72"/>
        <end position="91"/>
    </location>
</feature>
<keyword evidence="5 6" id="KW-0234">DNA repair</keyword>
<dbReference type="InterPro" id="IPR010994">
    <property type="entry name" value="RuvA_2-like"/>
</dbReference>
<dbReference type="AlphaFoldDB" id="A0A3M7TSX2"/>
<feature type="region of interest" description="Domain III" evidence="6">
    <location>
        <begin position="155"/>
        <end position="205"/>
    </location>
</feature>
<reference evidence="8 9" key="1">
    <citation type="submission" date="2018-10" db="EMBL/GenBank/DDBJ databases">
        <title>Bacillus Keqinensis sp. nov., a moderately halophilic bacterium isolated from a saline-alkaline lake.</title>
        <authorList>
            <person name="Wang H."/>
        </authorList>
    </citation>
    <scope>NUCLEOTIDE SEQUENCE [LARGE SCALE GENOMIC DNA]</scope>
    <source>
        <strain evidence="8 9">KQ-3</strain>
    </source>
</reference>
<comment type="caution">
    <text evidence="6">Lacks conserved residue(s) required for the propagation of feature annotation.</text>
</comment>
<dbReference type="GO" id="GO:0000400">
    <property type="term" value="F:four-way junction DNA binding"/>
    <property type="evidence" value="ECO:0007669"/>
    <property type="project" value="UniProtKB-UniRule"/>
</dbReference>
<accession>A0A3M7TSX2</accession>
<keyword evidence="2 6" id="KW-0227">DNA damage</keyword>
<comment type="subunit">
    <text evidence="6">Homotetramer. Forms an RuvA(8)-RuvB(12)-Holliday junction (HJ) complex. HJ DNA is sandwiched between 2 RuvA tetramers; dsDNA enters through RuvA and exits via RuvB. An RuvB hexamer assembles on each DNA strand where it exits the tetramer. Each RuvB hexamer is contacted by two RuvA subunits (via domain III) on 2 adjacent RuvB subunits; this complex drives branch migration. In the full resolvosome a probable DNA-RuvA(4)-RuvB(12)-RuvC(2) complex forms which resolves the HJ.</text>
</comment>
<dbReference type="InterPro" id="IPR011114">
    <property type="entry name" value="RuvA_C"/>
</dbReference>
<dbReference type="InterPro" id="IPR013849">
    <property type="entry name" value="DNA_helicase_Holl-junc_RuvA_I"/>
</dbReference>
<dbReference type="GO" id="GO:0005737">
    <property type="term" value="C:cytoplasm"/>
    <property type="evidence" value="ECO:0007669"/>
    <property type="project" value="UniProtKB-SubCell"/>
</dbReference>
<gene>
    <name evidence="6 8" type="primary">ruvA</name>
    <name evidence="8" type="ORF">EBO34_01870</name>
</gene>
<keyword evidence="8" id="KW-0378">Hydrolase</keyword>
<evidence type="ECO:0000256" key="4">
    <source>
        <dbReference type="ARBA" id="ARBA00023172"/>
    </source>
</evidence>
<dbReference type="GO" id="GO:0009379">
    <property type="term" value="C:Holliday junction helicase complex"/>
    <property type="evidence" value="ECO:0007669"/>
    <property type="project" value="InterPro"/>
</dbReference>
<dbReference type="SMART" id="SM00278">
    <property type="entry name" value="HhH1"/>
    <property type="match status" value="2"/>
</dbReference>
<dbReference type="CDD" id="cd14332">
    <property type="entry name" value="UBA_RuvA_C"/>
    <property type="match status" value="1"/>
</dbReference>
<dbReference type="Pfam" id="PF14520">
    <property type="entry name" value="HHH_5"/>
    <property type="match status" value="1"/>
</dbReference>
<name>A0A3M7TSX2_9BACI</name>
<dbReference type="Gene3D" id="1.10.150.20">
    <property type="entry name" value="5' to 3' exonuclease, C-terminal subdomain"/>
    <property type="match status" value="1"/>
</dbReference>
<proteinExistence type="inferred from homology"/>
<dbReference type="InterPro" id="IPR000085">
    <property type="entry name" value="RuvA"/>
</dbReference>
<comment type="domain">
    <text evidence="6">Has three domains with a flexible linker between the domains II and III and assumes an 'L' shape. Domain III is highly mobile and contacts RuvB.</text>
</comment>
<evidence type="ECO:0000256" key="5">
    <source>
        <dbReference type="ARBA" id="ARBA00023204"/>
    </source>
</evidence>
<keyword evidence="9" id="KW-1185">Reference proteome</keyword>
<dbReference type="Pfam" id="PF01330">
    <property type="entry name" value="RuvA_N"/>
    <property type="match status" value="1"/>
</dbReference>
<evidence type="ECO:0000256" key="6">
    <source>
        <dbReference type="HAMAP-Rule" id="MF_00031"/>
    </source>
</evidence>
<dbReference type="SUPFAM" id="SSF50249">
    <property type="entry name" value="Nucleic acid-binding proteins"/>
    <property type="match status" value="1"/>
</dbReference>
<dbReference type="Proteomes" id="UP000278746">
    <property type="component" value="Unassembled WGS sequence"/>
</dbReference>
<dbReference type="Gene3D" id="1.10.8.10">
    <property type="entry name" value="DNA helicase RuvA subunit, C-terminal domain"/>
    <property type="match status" value="1"/>
</dbReference>